<sequence length="302" mass="33815">MNWFFIALGAPFLWAIVNHADKYLLSKYFKGKNVGALLIFSTLVAILVLPTLYFINPSVLQVSPRNITILIIAGIISSTAVAFYLYALKEDETSVVIPLFQIIPIFSFILAFIILGETLTVRQIIGSILIICGSIFIAMDIGKKFALKGRVLGLMVGSSFLFALYETIFKFVAVDEGFIVSSFWEYTGLFIVGVFFFTFVKNYRRQFIGLIKLRPIFMLSYNTASEILTVAGNLLTNFAILLAPVTLVLSVANLQPMFVFILGILITLFLPKIAREKISRTVIFQKIISLVIIICGSYFLNY</sequence>
<dbReference type="Pfam" id="PF00892">
    <property type="entry name" value="EamA"/>
    <property type="match status" value="1"/>
</dbReference>
<dbReference type="Gene3D" id="1.10.3730.20">
    <property type="match status" value="1"/>
</dbReference>
<comment type="caution">
    <text evidence="2">The sequence shown here is derived from an EMBL/GenBank/DDBJ whole genome shotgun (WGS) entry which is preliminary data.</text>
</comment>
<dbReference type="GO" id="GO:0016020">
    <property type="term" value="C:membrane"/>
    <property type="evidence" value="ECO:0007669"/>
    <property type="project" value="InterPro"/>
</dbReference>
<dbReference type="SUPFAM" id="SSF103481">
    <property type="entry name" value="Multidrug resistance efflux transporter EmrE"/>
    <property type="match status" value="1"/>
</dbReference>
<dbReference type="PANTHER" id="PTHR22911:SF137">
    <property type="entry name" value="SOLUTE CARRIER FAMILY 35 MEMBER G2-RELATED"/>
    <property type="match status" value="1"/>
</dbReference>
<evidence type="ECO:0000259" key="1">
    <source>
        <dbReference type="Pfam" id="PF00892"/>
    </source>
</evidence>
<name>A0A1G2P1V0_9BACT</name>
<dbReference type="AlphaFoldDB" id="A0A1G2P1V0"/>
<dbReference type="Proteomes" id="UP000177269">
    <property type="component" value="Unassembled WGS sequence"/>
</dbReference>
<dbReference type="PANTHER" id="PTHR22911">
    <property type="entry name" value="ACYL-MALONYL CONDENSING ENZYME-RELATED"/>
    <property type="match status" value="1"/>
</dbReference>
<dbReference type="InterPro" id="IPR037185">
    <property type="entry name" value="EmrE-like"/>
</dbReference>
<proteinExistence type="predicted"/>
<protein>
    <recommendedName>
        <fullName evidence="1">EamA domain-containing protein</fullName>
    </recommendedName>
</protein>
<accession>A0A1G2P1V0</accession>
<reference evidence="2 3" key="1">
    <citation type="journal article" date="2016" name="Nat. Commun.">
        <title>Thousands of microbial genomes shed light on interconnected biogeochemical processes in an aquifer system.</title>
        <authorList>
            <person name="Anantharaman K."/>
            <person name="Brown C.T."/>
            <person name="Hug L.A."/>
            <person name="Sharon I."/>
            <person name="Castelle C.J."/>
            <person name="Probst A.J."/>
            <person name="Thomas B.C."/>
            <person name="Singh A."/>
            <person name="Wilkins M.J."/>
            <person name="Karaoz U."/>
            <person name="Brodie E.L."/>
            <person name="Williams K.H."/>
            <person name="Hubbard S.S."/>
            <person name="Banfield J.F."/>
        </authorList>
    </citation>
    <scope>NUCLEOTIDE SEQUENCE [LARGE SCALE GENOMIC DNA]</scope>
</reference>
<evidence type="ECO:0000313" key="2">
    <source>
        <dbReference type="EMBL" id="OHA41699.1"/>
    </source>
</evidence>
<dbReference type="EMBL" id="MHSK01000027">
    <property type="protein sequence ID" value="OHA41699.1"/>
    <property type="molecule type" value="Genomic_DNA"/>
</dbReference>
<organism evidence="2 3">
    <name type="scientific">Candidatus Taylorbacteria bacterium RIFCSPLOWO2_12_FULL_43_20</name>
    <dbReference type="NCBI Taxonomy" id="1802332"/>
    <lineage>
        <taxon>Bacteria</taxon>
        <taxon>Candidatus Tayloriibacteriota</taxon>
    </lineage>
</organism>
<gene>
    <name evidence="2" type="ORF">A3G52_00970</name>
</gene>
<evidence type="ECO:0000313" key="3">
    <source>
        <dbReference type="Proteomes" id="UP000177269"/>
    </source>
</evidence>
<feature type="domain" description="EamA" evidence="1">
    <location>
        <begin position="3"/>
        <end position="138"/>
    </location>
</feature>
<dbReference type="InterPro" id="IPR000620">
    <property type="entry name" value="EamA_dom"/>
</dbReference>